<proteinExistence type="predicted"/>
<feature type="region of interest" description="Disordered" evidence="3">
    <location>
        <begin position="1"/>
        <end position="106"/>
    </location>
</feature>
<feature type="compositionally biased region" description="Basic and acidic residues" evidence="3">
    <location>
        <begin position="292"/>
        <end position="310"/>
    </location>
</feature>
<feature type="compositionally biased region" description="Basic and acidic residues" evidence="3">
    <location>
        <begin position="259"/>
        <end position="271"/>
    </location>
</feature>
<evidence type="ECO:0000313" key="5">
    <source>
        <dbReference type="EMBL" id="CAH1418368.1"/>
    </source>
</evidence>
<feature type="compositionally biased region" description="Basic and acidic residues" evidence="3">
    <location>
        <begin position="25"/>
        <end position="47"/>
    </location>
</feature>
<feature type="region of interest" description="Disordered" evidence="3">
    <location>
        <begin position="207"/>
        <end position="430"/>
    </location>
</feature>
<comment type="caution">
    <text evidence="5">The sequence shown here is derived from an EMBL/GenBank/DDBJ whole genome shotgun (WGS) entry which is preliminary data.</text>
</comment>
<feature type="compositionally biased region" description="Basic and acidic residues" evidence="3">
    <location>
        <begin position="207"/>
        <end position="221"/>
    </location>
</feature>
<dbReference type="PANTHER" id="PTHR37888:SF11">
    <property type="entry name" value="DNA-BINDING BROMODOMAIN-CONTAINING PROTEIN"/>
    <property type="match status" value="1"/>
</dbReference>
<sequence length="430" mass="47668">MKMKTRTKRVRLGPETRNLNRRRFPVREEDSCNGRPEGKEEPVKTEPDGEASEAPESIAESKSEGTTKENSDVQSSASKSKKERVDRMRRGSIKGDERENEDQSTDSIPVRSLPLVDFLHKLHKLGSALFDRRLDRQEKLRYKNLIRQHIDYEILQTRLKEGWYSDGNDKFFRDLLLLVNNTRIFFPKESPESTAATDLQKLILKEMTSKKKQKSDSKSADKQNSSSKPKIPPDSSLLLKPKLTGPIVVCRKRSSITGKGDRRKEQPDLKKGKNPSSSQDHGKPSAANNETSDTKNEKKKKLTEAEEKKQSAAKFLNRMKRTSSNSNEPLNSLKSNSVGGGGGYDSDSKEQKRGGGSNKGGGGGGGGGEGKKDQGSKKKGKEQGSPAKRSVGRPPKRAAAPPQVLGKRNRESGESAETLGSKQTKKRSKR</sequence>
<dbReference type="InterPro" id="IPR036427">
    <property type="entry name" value="Bromodomain-like_sf"/>
</dbReference>
<dbReference type="Gene3D" id="1.20.920.10">
    <property type="entry name" value="Bromodomain-like"/>
    <property type="match status" value="1"/>
</dbReference>
<dbReference type="PROSITE" id="PS50014">
    <property type="entry name" value="BROMODOMAIN_2"/>
    <property type="match status" value="1"/>
</dbReference>
<dbReference type="SUPFAM" id="SSF47370">
    <property type="entry name" value="Bromodomain"/>
    <property type="match status" value="1"/>
</dbReference>
<evidence type="ECO:0000256" key="2">
    <source>
        <dbReference type="PROSITE-ProRule" id="PRU00035"/>
    </source>
</evidence>
<keyword evidence="6" id="KW-1185">Reference proteome</keyword>
<dbReference type="PANTHER" id="PTHR37888">
    <property type="entry name" value="DNA-BINDING BROMODOMAIN-CONTAINING PROTEIN"/>
    <property type="match status" value="1"/>
</dbReference>
<reference evidence="5 6" key="1">
    <citation type="submission" date="2022-01" db="EMBL/GenBank/DDBJ databases">
        <authorList>
            <person name="Xiong W."/>
            <person name="Schranz E."/>
        </authorList>
    </citation>
    <scope>NUCLEOTIDE SEQUENCE [LARGE SCALE GENOMIC DNA]</scope>
</reference>
<dbReference type="Proteomes" id="UP001157418">
    <property type="component" value="Unassembled WGS sequence"/>
</dbReference>
<dbReference type="AlphaFoldDB" id="A0AAU9M141"/>
<gene>
    <name evidence="5" type="ORF">LVIROSA_LOCUS5961</name>
</gene>
<feature type="compositionally biased region" description="Basic and acidic residues" evidence="3">
    <location>
        <begin position="83"/>
        <end position="97"/>
    </location>
</feature>
<keyword evidence="1 2" id="KW-0103">Bromodomain</keyword>
<evidence type="ECO:0000256" key="3">
    <source>
        <dbReference type="SAM" id="MobiDB-lite"/>
    </source>
</evidence>
<feature type="compositionally biased region" description="Gly residues" evidence="3">
    <location>
        <begin position="354"/>
        <end position="368"/>
    </location>
</feature>
<feature type="domain" description="Bromo" evidence="4">
    <location>
        <begin position="130"/>
        <end position="193"/>
    </location>
</feature>
<dbReference type="SMART" id="SM00297">
    <property type="entry name" value="BROMO"/>
    <property type="match status" value="1"/>
</dbReference>
<organism evidence="5 6">
    <name type="scientific">Lactuca virosa</name>
    <dbReference type="NCBI Taxonomy" id="75947"/>
    <lineage>
        <taxon>Eukaryota</taxon>
        <taxon>Viridiplantae</taxon>
        <taxon>Streptophyta</taxon>
        <taxon>Embryophyta</taxon>
        <taxon>Tracheophyta</taxon>
        <taxon>Spermatophyta</taxon>
        <taxon>Magnoliopsida</taxon>
        <taxon>eudicotyledons</taxon>
        <taxon>Gunneridae</taxon>
        <taxon>Pentapetalae</taxon>
        <taxon>asterids</taxon>
        <taxon>campanulids</taxon>
        <taxon>Asterales</taxon>
        <taxon>Asteraceae</taxon>
        <taxon>Cichorioideae</taxon>
        <taxon>Cichorieae</taxon>
        <taxon>Lactucinae</taxon>
        <taxon>Lactuca</taxon>
    </lineage>
</organism>
<evidence type="ECO:0000259" key="4">
    <source>
        <dbReference type="PROSITE" id="PS50014"/>
    </source>
</evidence>
<feature type="compositionally biased region" description="Basic residues" evidence="3">
    <location>
        <begin position="1"/>
        <end position="11"/>
    </location>
</feature>
<protein>
    <recommendedName>
        <fullName evidence="4">Bromo domain-containing protein</fullName>
    </recommendedName>
</protein>
<accession>A0AAU9M141</accession>
<feature type="compositionally biased region" description="Low complexity" evidence="3">
    <location>
        <begin position="222"/>
        <end position="243"/>
    </location>
</feature>
<evidence type="ECO:0000256" key="1">
    <source>
        <dbReference type="ARBA" id="ARBA00023117"/>
    </source>
</evidence>
<dbReference type="EMBL" id="CAKMRJ010000113">
    <property type="protein sequence ID" value="CAH1418368.1"/>
    <property type="molecule type" value="Genomic_DNA"/>
</dbReference>
<feature type="compositionally biased region" description="Basic and acidic residues" evidence="3">
    <location>
        <begin position="59"/>
        <end position="71"/>
    </location>
</feature>
<name>A0AAU9M141_9ASTR</name>
<dbReference type="InterPro" id="IPR001487">
    <property type="entry name" value="Bromodomain"/>
</dbReference>
<evidence type="ECO:0000313" key="6">
    <source>
        <dbReference type="Proteomes" id="UP001157418"/>
    </source>
</evidence>